<organism evidence="2 3">
    <name type="scientific">Streptococcus merionis</name>
    <dbReference type="NCBI Taxonomy" id="400065"/>
    <lineage>
        <taxon>Bacteria</taxon>
        <taxon>Bacillati</taxon>
        <taxon>Bacillota</taxon>
        <taxon>Bacilli</taxon>
        <taxon>Lactobacillales</taxon>
        <taxon>Streptococcaceae</taxon>
        <taxon>Streptococcus</taxon>
    </lineage>
</organism>
<keyword evidence="3" id="KW-1185">Reference proteome</keyword>
<proteinExistence type="predicted"/>
<feature type="transmembrane region" description="Helical" evidence="1">
    <location>
        <begin position="186"/>
        <end position="206"/>
    </location>
</feature>
<reference evidence="2 3" key="1">
    <citation type="submission" date="2017-06" db="EMBL/GenBank/DDBJ databases">
        <authorList>
            <consortium name="Pathogen Informatics"/>
        </authorList>
    </citation>
    <scope>NUCLEOTIDE SEQUENCE [LARGE SCALE GENOMIC DNA]</scope>
    <source>
        <strain evidence="2 3">NCTC13788</strain>
    </source>
</reference>
<dbReference type="Proteomes" id="UP000215185">
    <property type="component" value="Chromosome 1"/>
</dbReference>
<feature type="transmembrane region" description="Helical" evidence="1">
    <location>
        <begin position="231"/>
        <end position="255"/>
    </location>
</feature>
<protein>
    <submittedName>
        <fullName evidence="2">Membrane protein</fullName>
    </submittedName>
</protein>
<evidence type="ECO:0000313" key="2">
    <source>
        <dbReference type="EMBL" id="SNU91157.1"/>
    </source>
</evidence>
<dbReference type="OrthoDB" id="9800309at2"/>
<dbReference type="PANTHER" id="PTHR37305:SF2">
    <property type="entry name" value="BACITRACIN TRANSPORT PERMEASE PROTEIN BCRB"/>
    <property type="match status" value="1"/>
</dbReference>
<dbReference type="RefSeq" id="WP_018374162.1">
    <property type="nucleotide sequence ID" value="NZ_LT906439.1"/>
</dbReference>
<accession>A0A239T0E3</accession>
<feature type="transmembrane region" description="Helical" evidence="1">
    <location>
        <begin position="12"/>
        <end position="33"/>
    </location>
</feature>
<dbReference type="PANTHER" id="PTHR37305">
    <property type="entry name" value="INTEGRAL MEMBRANE PROTEIN-RELATED"/>
    <property type="match status" value="1"/>
</dbReference>
<dbReference type="EMBL" id="LT906439">
    <property type="protein sequence ID" value="SNU91157.1"/>
    <property type="molecule type" value="Genomic_DNA"/>
</dbReference>
<dbReference type="KEGG" id="smen:SAMEA4412692_2187"/>
<gene>
    <name evidence="2" type="ORF">SAMEA4412692_02187</name>
</gene>
<evidence type="ECO:0000313" key="3">
    <source>
        <dbReference type="Proteomes" id="UP000215185"/>
    </source>
</evidence>
<keyword evidence="1" id="KW-0812">Transmembrane</keyword>
<evidence type="ECO:0000256" key="1">
    <source>
        <dbReference type="SAM" id="Phobius"/>
    </source>
</evidence>
<dbReference type="GO" id="GO:0140359">
    <property type="term" value="F:ABC-type transporter activity"/>
    <property type="evidence" value="ECO:0007669"/>
    <property type="project" value="InterPro"/>
</dbReference>
<dbReference type="STRING" id="1123308.GCA_000380085_01631"/>
<feature type="transmembrane region" description="Helical" evidence="1">
    <location>
        <begin position="157"/>
        <end position="179"/>
    </location>
</feature>
<dbReference type="Pfam" id="PF12679">
    <property type="entry name" value="ABC2_membrane_2"/>
    <property type="match status" value="1"/>
</dbReference>
<dbReference type="eggNOG" id="COG1277">
    <property type="taxonomic scope" value="Bacteria"/>
</dbReference>
<keyword evidence="1" id="KW-1133">Transmembrane helix</keyword>
<dbReference type="AlphaFoldDB" id="A0A239T0E3"/>
<feature type="transmembrane region" description="Helical" evidence="1">
    <location>
        <begin position="117"/>
        <end position="145"/>
    </location>
</feature>
<name>A0A239T0E3_9STRE</name>
<sequence>MILLKHELKQGLKSLAIWSVTVAFICAGCIWLYKSVEGQLAETAKLYANMGDMAKALGLDKVSLATLGGYFATEIALMFGLGAGMFAAMLGATALSKEEEGHTSEFLYTLPFSRMQIVLWKYAAIFVSLLLFNALIIGIEAIVIWQLNLDFAWEKFLTYHGLALFLQIELATICFLVSALSRKKQIGGALGLTLLFYVMDMMSRVVPDIDILKNWTPYNFASGVDIWSDSAINWTGLAIAFGLSILAFVGSLAIYQRKDLNG</sequence>
<keyword evidence="1" id="KW-0472">Membrane</keyword>
<dbReference type="GO" id="GO:0005886">
    <property type="term" value="C:plasma membrane"/>
    <property type="evidence" value="ECO:0007669"/>
    <property type="project" value="UniProtKB-SubCell"/>
</dbReference>